<feature type="region of interest" description="Disordered" evidence="2">
    <location>
        <begin position="552"/>
        <end position="575"/>
    </location>
</feature>
<dbReference type="PANTHER" id="PTHR45924:SF4">
    <property type="entry name" value="PLECKSTRIN HOMOLOGY DOMAIN-CONTAINING FAMILY G MEMBER 3"/>
    <property type="match status" value="1"/>
</dbReference>
<evidence type="ECO:0000259" key="3">
    <source>
        <dbReference type="PROSITE" id="PS50003"/>
    </source>
</evidence>
<dbReference type="Pfam" id="PF22697">
    <property type="entry name" value="SOS1_NGEF_PH"/>
    <property type="match status" value="1"/>
</dbReference>
<dbReference type="Pfam" id="PF00621">
    <property type="entry name" value="RhoGEF"/>
    <property type="match status" value="1"/>
</dbReference>
<feature type="compositionally biased region" description="Basic and acidic residues" evidence="2">
    <location>
        <begin position="1257"/>
        <end position="1266"/>
    </location>
</feature>
<dbReference type="SMART" id="SM00325">
    <property type="entry name" value="RhoGEF"/>
    <property type="match status" value="1"/>
</dbReference>
<evidence type="ECO:0008006" key="7">
    <source>
        <dbReference type="Google" id="ProtNLM"/>
    </source>
</evidence>
<dbReference type="SMART" id="SM00233">
    <property type="entry name" value="PH"/>
    <property type="match status" value="1"/>
</dbReference>
<protein>
    <recommendedName>
        <fullName evidence="7">Pleckstrin homology domain-containing family G member 3-like</fullName>
    </recommendedName>
</protein>
<feature type="compositionally biased region" description="Basic and acidic residues" evidence="2">
    <location>
        <begin position="764"/>
        <end position="777"/>
    </location>
</feature>
<dbReference type="PROSITE" id="PS50003">
    <property type="entry name" value="PH_DOMAIN"/>
    <property type="match status" value="1"/>
</dbReference>
<feature type="compositionally biased region" description="Polar residues" evidence="2">
    <location>
        <begin position="1207"/>
        <end position="1218"/>
    </location>
</feature>
<feature type="compositionally biased region" description="Polar residues" evidence="2">
    <location>
        <begin position="175"/>
        <end position="192"/>
    </location>
</feature>
<feature type="compositionally biased region" description="Basic and acidic residues" evidence="2">
    <location>
        <begin position="557"/>
        <end position="570"/>
    </location>
</feature>
<feature type="region of interest" description="Disordered" evidence="2">
    <location>
        <begin position="922"/>
        <end position="958"/>
    </location>
</feature>
<keyword evidence="1" id="KW-0597">Phosphoprotein</keyword>
<dbReference type="GO" id="GO:0031267">
    <property type="term" value="F:small GTPase binding"/>
    <property type="evidence" value="ECO:0007669"/>
    <property type="project" value="TreeGrafter"/>
</dbReference>
<sequence>MKWPGVGQSSRSVHSVCGKQERAMSTLGRSKDKTWGVAFRPGMDMATLRSAWEERKLLNGFNRKLTRWFESPRLSTASISSNERAPSATPSDCSDFPSAGQRPVSLVSTLSSGSGSSRDDGPAPPPPGGTVPPTGDDIDLELNPPVGVGDQDRQHPDTADPSEEGLVSCGGKFDQLNNNNTDTPSRAASTRHTPPLSPFAAITMAPNPKITYLDRVVMEIIETERMYVRDLRSIVEDYLAHIIDQADLPIRPEQVCALFGNIEDIYEFNSELLQSLDMCDNDPVAIARCFVMKREYFEIYTQYCTNYPNSVAALTDCMRNKSLAKLFRERQASLKRSLPLGSYLLKPVQRILKYHLLLQEIAKHFDPQEEGYEVVEEAIYTMTGVAWYINDMKRKHEHAVRLQEVQSLLINWKGPDLTTYGELVLEGTFKVHRAKNERTLFLFDRMLLITRRRGEHYVFKTLISCSTLMLIESAKDSLSFSVTHYKHPKQPHTVQAKTVEERKLWAHHIKRIILENHQAIIPQKAKEAILEMDSIYPSKFRYSPERMKKAMSCQSDEFPREGRQGRRQSEPTKQILKNTKAVLKHADSEGALPDDPRSIQAAASVSTLGSSLGESEAERPSVEEEEEEEEEEDMGLRKGSLERLSPSDIEEPRTGSSSHKGRATLGEECDSDDILMEEDQVEDFASSMLAAISCWHYRARALLSMGVTTDEEGDDVVEENGSYKENGISSGPVLQSETEQSTTIAEKAPQDKPLLQTKTSASESTERLKPAPSDPEKASATPPKVCTTPPKVCTTPPKVCTTPPKVCTTPPKVCTTPPKVCTTPPKVCTTPPKVCTTPPKVCTTPRWIALPEPQSDKEDAIEEQTGASSASQSDDIKTLSSAESSEEEEEEEVAAAQESGPNSILPPSVLNQASAIAEHFTNSARRGSTDDARSLGCPSPRLPSRTGSTLSLGGEGNERPHWLNSSCFEPTQDNFGATDLTMLSPRDDSLFEIHRRRDSTLSKQDQLLIDKIKSYYETAEHQDANFSLRRRESLTYIPTGLVKNSVSWFNSSDESPGAEKSDTSALATSSAPHPSTSEPDSSKAPGVWDCMTSGASFDSLELERSKKPEVVGSEAERKDRSLCLQERHIQDDEFRPSSEMIKVWQDMEKKGSRSQGEARGPVKDTEAQQKTSRVAGPSLSRRSQTPKKNSESEPDDSFMILEEADLSTITEESMSPSPIKSKVLGLGRTASVRDPRRSRVDEGRLSRAPMPRVIQLRAEEGEEASKEPQSPDDAEMAKNKVFQLARQYSQRIKCTTPAPRQRDVLFGKKNLPCVIEEKPESSGKPNLTLPLLSFDRVSNLQELSPVAISPNPAHMPSSLGSPRVLSPGRMSAKSPLNPTPTEAFNWPDVRTLRCKYASSDKDQSQLPPVNRSRSVPERMDSGPKRRSSFCSSLVTASGTVEAPAYRPHLSRDPGPGEGLARLHRAGSLDQRLSGLHLSELQNLQDEVPNDSYYISAQATMPNDHRVVVVEKVPEPETESSSAEPLEMVLRARRVEVVEDIDDSYVQIRSPTTREKISIMAVIDRCRAYQESDEYRQREEGGAKAESVPLSGRGKELDTGPPSNEKLEDAQKTAMNLVKKTDASQQNVVKNLRQKFLNLR</sequence>
<feature type="compositionally biased region" description="Polar residues" evidence="2">
    <location>
        <begin position="1063"/>
        <end position="1079"/>
    </location>
</feature>
<feature type="compositionally biased region" description="Low complexity" evidence="2">
    <location>
        <begin position="781"/>
        <end position="794"/>
    </location>
</feature>
<feature type="domain" description="PH" evidence="3">
    <location>
        <begin position="416"/>
        <end position="514"/>
    </location>
</feature>
<dbReference type="GO" id="GO:0005829">
    <property type="term" value="C:cytosol"/>
    <property type="evidence" value="ECO:0007669"/>
    <property type="project" value="UniProtKB-ARBA"/>
</dbReference>
<evidence type="ECO:0000313" key="5">
    <source>
        <dbReference type="Ensembl" id="ENSOTSP00005001780.2"/>
    </source>
</evidence>
<accession>A0A8C8EGM3</accession>
<dbReference type="CDD" id="cd00160">
    <property type="entry name" value="RhoGEF"/>
    <property type="match status" value="1"/>
</dbReference>
<dbReference type="PROSITE" id="PS50010">
    <property type="entry name" value="DH_2"/>
    <property type="match status" value="1"/>
</dbReference>
<reference evidence="5" key="2">
    <citation type="submission" date="2025-09" db="UniProtKB">
        <authorList>
            <consortium name="Ensembl"/>
        </authorList>
    </citation>
    <scope>IDENTIFICATION</scope>
</reference>
<feature type="compositionally biased region" description="Basic and acidic residues" evidence="2">
    <location>
        <begin position="1101"/>
        <end position="1136"/>
    </location>
</feature>
<dbReference type="Proteomes" id="UP000694402">
    <property type="component" value="Unassembled WGS sequence"/>
</dbReference>
<dbReference type="GO" id="GO:2000114">
    <property type="term" value="P:regulation of establishment of cell polarity"/>
    <property type="evidence" value="ECO:0007669"/>
    <property type="project" value="TreeGrafter"/>
</dbReference>
<feature type="compositionally biased region" description="Polar residues" evidence="2">
    <location>
        <begin position="603"/>
        <end position="613"/>
    </location>
</feature>
<feature type="region of interest" description="Disordered" evidence="2">
    <location>
        <begin position="76"/>
        <end position="193"/>
    </location>
</feature>
<feature type="compositionally biased region" description="Acidic residues" evidence="2">
    <location>
        <begin position="884"/>
        <end position="893"/>
    </location>
</feature>
<proteinExistence type="predicted"/>
<reference evidence="5" key="1">
    <citation type="submission" date="2025-08" db="UniProtKB">
        <authorList>
            <consortium name="Ensembl"/>
        </authorList>
    </citation>
    <scope>IDENTIFICATION</scope>
</reference>
<feature type="region of interest" description="Disordered" evidence="2">
    <location>
        <begin position="1397"/>
        <end position="1429"/>
    </location>
</feature>
<evidence type="ECO:0000256" key="2">
    <source>
        <dbReference type="SAM" id="MobiDB-lite"/>
    </source>
</evidence>
<dbReference type="InterPro" id="IPR000219">
    <property type="entry name" value="DH_dom"/>
</dbReference>
<dbReference type="InterPro" id="IPR043324">
    <property type="entry name" value="PH_PLEKHG1_G2_G3"/>
</dbReference>
<keyword evidence="6" id="KW-1185">Reference proteome</keyword>
<evidence type="ECO:0000313" key="6">
    <source>
        <dbReference type="Proteomes" id="UP000694402"/>
    </source>
</evidence>
<evidence type="ECO:0000256" key="1">
    <source>
        <dbReference type="ARBA" id="ARBA00022553"/>
    </source>
</evidence>
<dbReference type="GO" id="GO:0005085">
    <property type="term" value="F:guanyl-nucleotide exchange factor activity"/>
    <property type="evidence" value="ECO:0007669"/>
    <property type="project" value="InterPro"/>
</dbReference>
<feature type="compositionally biased region" description="Basic and acidic residues" evidence="2">
    <location>
        <begin position="1573"/>
        <end position="1582"/>
    </location>
</feature>
<feature type="region of interest" description="Disordered" evidence="2">
    <location>
        <begin position="712"/>
        <end position="794"/>
    </location>
</feature>
<feature type="region of interest" description="Disordered" evidence="2">
    <location>
        <begin position="1050"/>
        <end position="1275"/>
    </location>
</feature>
<feature type="compositionally biased region" description="Acidic residues" evidence="2">
    <location>
        <begin position="623"/>
        <end position="633"/>
    </location>
</feature>
<feature type="region of interest" description="Disordered" evidence="2">
    <location>
        <begin position="1"/>
        <end position="28"/>
    </location>
</feature>
<dbReference type="GeneTree" id="ENSGT00940000156521"/>
<feature type="region of interest" description="Disordered" evidence="2">
    <location>
        <begin position="603"/>
        <end position="672"/>
    </location>
</feature>
<dbReference type="FunFam" id="1.20.900.10:FF:000019">
    <property type="entry name" value="Pleckstrin homology domain-containing family G member 1"/>
    <property type="match status" value="1"/>
</dbReference>
<organism evidence="5 6">
    <name type="scientific">Oncorhynchus tshawytscha</name>
    <name type="common">Chinook salmon</name>
    <name type="synonym">Salmo tshawytscha</name>
    <dbReference type="NCBI Taxonomy" id="74940"/>
    <lineage>
        <taxon>Eukaryota</taxon>
        <taxon>Metazoa</taxon>
        <taxon>Chordata</taxon>
        <taxon>Craniata</taxon>
        <taxon>Vertebrata</taxon>
        <taxon>Euteleostomi</taxon>
        <taxon>Actinopterygii</taxon>
        <taxon>Neopterygii</taxon>
        <taxon>Teleostei</taxon>
        <taxon>Protacanthopterygii</taxon>
        <taxon>Salmoniformes</taxon>
        <taxon>Salmonidae</taxon>
        <taxon>Salmoninae</taxon>
        <taxon>Oncorhynchus</taxon>
    </lineage>
</organism>
<dbReference type="CDD" id="cd13243">
    <property type="entry name" value="PH_PLEKHG1_G2_G3"/>
    <property type="match status" value="1"/>
</dbReference>
<dbReference type="CTD" id="26030"/>
<feature type="compositionally biased region" description="Basic and acidic residues" evidence="2">
    <location>
        <begin position="1231"/>
        <end position="1245"/>
    </location>
</feature>
<feature type="region of interest" description="Disordered" evidence="2">
    <location>
        <begin position="1348"/>
        <end position="1384"/>
    </location>
</feature>
<feature type="compositionally biased region" description="Polar residues" evidence="2">
    <location>
        <begin position="1404"/>
        <end position="1413"/>
    </location>
</feature>
<feature type="compositionally biased region" description="Low complexity" evidence="2">
    <location>
        <begin position="103"/>
        <end position="116"/>
    </location>
</feature>
<feature type="compositionally biased region" description="Polar residues" evidence="2">
    <location>
        <begin position="76"/>
        <end position="92"/>
    </location>
</feature>
<name>A0A8C8EGM3_ONCTS</name>
<dbReference type="InterPro" id="IPR055251">
    <property type="entry name" value="SOS1_NGEF_PH"/>
</dbReference>
<feature type="compositionally biased region" description="Basic and acidic residues" evidence="2">
    <location>
        <begin position="1414"/>
        <end position="1423"/>
    </location>
</feature>
<feature type="domain" description="DH" evidence="4">
    <location>
        <begin position="212"/>
        <end position="392"/>
    </location>
</feature>
<gene>
    <name evidence="5" type="primary">plekhg3</name>
</gene>
<feature type="region of interest" description="Disordered" evidence="2">
    <location>
        <begin position="1573"/>
        <end position="1606"/>
    </location>
</feature>
<feature type="compositionally biased region" description="Polar residues" evidence="2">
    <location>
        <begin position="727"/>
        <end position="744"/>
    </location>
</feature>
<dbReference type="Ensembl" id="ENSOTST00005002007.2">
    <property type="protein sequence ID" value="ENSOTSP00005001780.2"/>
    <property type="gene ID" value="ENSOTSG00005001030.2"/>
</dbReference>
<evidence type="ECO:0000259" key="4">
    <source>
        <dbReference type="PROSITE" id="PS50010"/>
    </source>
</evidence>
<dbReference type="InterPro" id="IPR001849">
    <property type="entry name" value="PH_domain"/>
</dbReference>
<feature type="region of interest" description="Disordered" evidence="2">
    <location>
        <begin position="851"/>
        <end position="907"/>
    </location>
</feature>
<dbReference type="PANTHER" id="PTHR45924">
    <property type="entry name" value="FI17866P1"/>
    <property type="match status" value="1"/>
</dbReference>